<keyword evidence="1" id="KW-0472">Membrane</keyword>
<evidence type="ECO:0000313" key="2">
    <source>
        <dbReference type="EMBL" id="AXH96142.1"/>
    </source>
</evidence>
<sequence length="280" mass="29213">MTGLIRSELRKAFTTRTGWGMPLAQFLLAAVFVGITATFMLFVSVPGPTGEGGGAPLADSLDPAVLARTIYTGGLQVGYLLSLVLGILSMGTEYRHKTLTATFLASPRRGRVITSKVVALTLVVVINGLAHLAGALITGGAMLMAADRAVFPDAGDLIGVLARLLLVLVLWGLMGLGLGVLIPNQVAALFVGVAFAFLIEPLLGVFIGMVDSLADVARFFPSQASSAALSLFQGMDATTIEQAGGNPDQLSWWVAALVLLGYAAVMTLIGWVLTQRRDVG</sequence>
<accession>A0A345NM84</accession>
<proteinExistence type="predicted"/>
<feature type="transmembrane region" description="Helical" evidence="1">
    <location>
        <begin position="157"/>
        <end position="182"/>
    </location>
</feature>
<organism evidence="2 3">
    <name type="scientific">Ornithinimicrobium avium</name>
    <dbReference type="NCBI Taxonomy" id="2283195"/>
    <lineage>
        <taxon>Bacteria</taxon>
        <taxon>Bacillati</taxon>
        <taxon>Actinomycetota</taxon>
        <taxon>Actinomycetes</taxon>
        <taxon>Micrococcales</taxon>
        <taxon>Ornithinimicrobiaceae</taxon>
        <taxon>Ornithinimicrobium</taxon>
    </lineage>
</organism>
<evidence type="ECO:0000313" key="3">
    <source>
        <dbReference type="Proteomes" id="UP000253790"/>
    </source>
</evidence>
<gene>
    <name evidence="2" type="ORF">DV701_08375</name>
</gene>
<feature type="transmembrane region" description="Helical" evidence="1">
    <location>
        <begin position="252"/>
        <end position="273"/>
    </location>
</feature>
<dbReference type="OrthoDB" id="5244396at2"/>
<dbReference type="EMBL" id="CP031229">
    <property type="protein sequence ID" value="AXH96142.1"/>
    <property type="molecule type" value="Genomic_DNA"/>
</dbReference>
<dbReference type="AlphaFoldDB" id="A0A345NM84"/>
<reference evidence="2 3" key="1">
    <citation type="submission" date="2018-07" db="EMBL/GenBank/DDBJ databases">
        <title>Complete genome sequencing of Ornithinimicrobium sp. AMA3305.</title>
        <authorList>
            <person name="Bae J.-W."/>
        </authorList>
    </citation>
    <scope>NUCLEOTIDE SEQUENCE [LARGE SCALE GENOMIC DNA]</scope>
    <source>
        <strain evidence="2 3">AMA3305</strain>
    </source>
</reference>
<dbReference type="PANTHER" id="PTHR37305">
    <property type="entry name" value="INTEGRAL MEMBRANE PROTEIN-RELATED"/>
    <property type="match status" value="1"/>
</dbReference>
<dbReference type="PANTHER" id="PTHR37305:SF1">
    <property type="entry name" value="MEMBRANE PROTEIN"/>
    <property type="match status" value="1"/>
</dbReference>
<dbReference type="Proteomes" id="UP000253790">
    <property type="component" value="Chromosome"/>
</dbReference>
<feature type="transmembrane region" description="Helical" evidence="1">
    <location>
        <begin position="117"/>
        <end position="145"/>
    </location>
</feature>
<evidence type="ECO:0000256" key="1">
    <source>
        <dbReference type="SAM" id="Phobius"/>
    </source>
</evidence>
<feature type="transmembrane region" description="Helical" evidence="1">
    <location>
        <begin position="21"/>
        <end position="45"/>
    </location>
</feature>
<keyword evidence="1" id="KW-1133">Transmembrane helix</keyword>
<name>A0A345NM84_9MICO</name>
<keyword evidence="3" id="KW-1185">Reference proteome</keyword>
<feature type="transmembrane region" description="Helical" evidence="1">
    <location>
        <begin position="65"/>
        <end position="88"/>
    </location>
</feature>
<protein>
    <submittedName>
        <fullName evidence="2">ABC transporter permease</fullName>
    </submittedName>
</protein>
<feature type="transmembrane region" description="Helical" evidence="1">
    <location>
        <begin position="189"/>
        <end position="210"/>
    </location>
</feature>
<dbReference type="KEGG" id="orn:DV701_08375"/>
<dbReference type="RefSeq" id="WP_114927907.1">
    <property type="nucleotide sequence ID" value="NZ_CP031229.1"/>
</dbReference>
<keyword evidence="1" id="KW-0812">Transmembrane</keyword>